<proteinExistence type="predicted"/>
<comment type="caution">
    <text evidence="1">The sequence shown here is derived from an EMBL/GenBank/DDBJ whole genome shotgun (WGS) entry which is preliminary data.</text>
</comment>
<dbReference type="Proteomes" id="UP001246858">
    <property type="component" value="Unassembled WGS sequence"/>
</dbReference>
<dbReference type="EMBL" id="JAVDTF010000001">
    <property type="protein sequence ID" value="MDR6782396.1"/>
    <property type="molecule type" value="Genomic_DNA"/>
</dbReference>
<sequence>MNTFIYLRPLKLADAKISYRWRNDPEIWKYTGSKPNQYISPELETAWLSSKLKRADEKRFAICLLDNNQYVGNVQLLEIDYEKAWLHIFIGEKELWGLGISQKATEIILYYAFSELGLSYVQLSVSPLNRAAYRVYEKTGFSLSGKDETNGFLEMKISKDTFSHKHPSFGL</sequence>
<evidence type="ECO:0000313" key="1">
    <source>
        <dbReference type="EMBL" id="MDR6782396.1"/>
    </source>
</evidence>
<evidence type="ECO:0000313" key="2">
    <source>
        <dbReference type="Proteomes" id="UP001246858"/>
    </source>
</evidence>
<reference evidence="1" key="1">
    <citation type="submission" date="2023-07" db="EMBL/GenBank/DDBJ databases">
        <title>Sorghum-associated microbial communities from plants grown in Nebraska, USA.</title>
        <authorList>
            <person name="Schachtman D."/>
        </authorList>
    </citation>
    <scope>NUCLEOTIDE SEQUENCE</scope>
    <source>
        <strain evidence="1">2697</strain>
    </source>
</reference>
<gene>
    <name evidence="1" type="ORF">J2X78_000948</name>
</gene>
<protein>
    <submittedName>
        <fullName evidence="1">RimJ/RimL family protein N-acetyltransferase</fullName>
    </submittedName>
</protein>
<organism evidence="1 2">
    <name type="scientific">Pedobacter africanus</name>
    <dbReference type="NCBI Taxonomy" id="151894"/>
    <lineage>
        <taxon>Bacteria</taxon>
        <taxon>Pseudomonadati</taxon>
        <taxon>Bacteroidota</taxon>
        <taxon>Sphingobacteriia</taxon>
        <taxon>Sphingobacteriales</taxon>
        <taxon>Sphingobacteriaceae</taxon>
        <taxon>Pedobacter</taxon>
    </lineage>
</organism>
<name>A0ACC6KT66_9SPHI</name>
<accession>A0ACC6KT66</accession>
<keyword evidence="2" id="KW-1185">Reference proteome</keyword>